<dbReference type="AlphaFoldDB" id="W7HWW0"/>
<accession>W7HWW0</accession>
<dbReference type="GO" id="GO:0005524">
    <property type="term" value="F:ATP binding"/>
    <property type="evidence" value="ECO:0007669"/>
    <property type="project" value="UniProtKB-KW"/>
</dbReference>
<dbReference type="GO" id="GO:0005741">
    <property type="term" value="C:mitochondrial outer membrane"/>
    <property type="evidence" value="ECO:0007669"/>
    <property type="project" value="TreeGrafter"/>
</dbReference>
<evidence type="ECO:0000256" key="2">
    <source>
        <dbReference type="ARBA" id="ARBA00022840"/>
    </source>
</evidence>
<sequence length="785" mass="87392">MAVDYKVPTWFLEKNVRRQAGFDKAGSTFSVVREDLASISRKLPRGAIDLRNSDGYADKATKAPGNGDAAVEQTDHYDFPSPQSEDYTPTKYSMPYDDYIEIRDQSAGSFLMDSECKPHQERSSLVLQVKEELAPSGYTEALVKYLADDLMVHLISVTLQDLNDLAADFHNQDYEAARTQQQLQQQTPYRDVGANSAVESHQTGESEEGTVDLSEDYAMAKFYFGTPNPNKNKYNPKGHLRNKAALKALITATTYNNGGILADRPSDAAAEDRTPLLIFVRDALPILKLPSGHRLISRLRDAIIELRNAGAPVLGIFSCLGEDPGNIGVQKAVRKTRATGFHSWPLTSEVQRWLKEESALAIREVNVRDLKHSLKQSYLHLVDESIVGSEAQWTWGGMSKASAFLCHGEIAVKERHRIANLIAARAWRKPRIEPKDIVDILHREEVNRTGRETTEGDISCVRIVADGRAGLDLNAMLHMVGARGSRPTSDSDDMEEMLSKHVVKPGQSAVTYDDVILDPNTKTTVRQLLNISQLDVRGKLPSLIEHLKISGILLFGPPGTGKTHLCRAIANDFGHTFIALSAAELTSCLVGDTEKLIRAAFSLARKHHPSILFLDEVDAIFYKRTDTDKSWQRGALTQYLKEMDGLASGDSGSRNPIVIAATNQPSDLDEAFLRRLPHKVYFRLPHGRERRKILNGLLKDSLETKIDIEELLALAPSSHLEEASGDIDQNIPTQRDNAVGEIQMKLTMQHFNIAFRRTGPSTSPELLENLMEFRDRFRTSCVPPI</sequence>
<keyword evidence="2" id="KW-0067">ATP-binding</keyword>
<dbReference type="PANTHER" id="PTHR45644:SF56">
    <property type="entry name" value="AAA ATPASE, PUTATIVE (AFU_ORTHOLOGUE AFUA_2G12920)-RELATED"/>
    <property type="match status" value="1"/>
</dbReference>
<dbReference type="CDD" id="cd19481">
    <property type="entry name" value="RecA-like_protease"/>
    <property type="match status" value="1"/>
</dbReference>
<dbReference type="InterPro" id="IPR003959">
    <property type="entry name" value="ATPase_AAA_core"/>
</dbReference>
<feature type="region of interest" description="Disordered" evidence="3">
    <location>
        <begin position="177"/>
        <end position="210"/>
    </location>
</feature>
<dbReference type="Pfam" id="PF00004">
    <property type="entry name" value="AAA"/>
    <property type="match status" value="1"/>
</dbReference>
<keyword evidence="1" id="KW-0547">Nucleotide-binding</keyword>
<dbReference type="PANTHER" id="PTHR45644">
    <property type="entry name" value="AAA ATPASE, PUTATIVE (AFU_ORTHOLOGUE AFUA_2G12920)-RELATED-RELATED"/>
    <property type="match status" value="1"/>
</dbReference>
<dbReference type="Gene3D" id="3.40.50.300">
    <property type="entry name" value="P-loop containing nucleotide triphosphate hydrolases"/>
    <property type="match status" value="1"/>
</dbReference>
<dbReference type="EMBL" id="KI966440">
    <property type="protein sequence ID" value="EWC44547.1"/>
    <property type="molecule type" value="Genomic_DNA"/>
</dbReference>
<dbReference type="SMART" id="SM00382">
    <property type="entry name" value="AAA"/>
    <property type="match status" value="1"/>
</dbReference>
<reference evidence="5 6" key="1">
    <citation type="submission" date="2013-05" db="EMBL/GenBank/DDBJ databases">
        <title>Drechslerella stenobrocha genome reveals carnivorous origination and mechanical trapping mechanism of predatory fungi.</title>
        <authorList>
            <person name="Liu X."/>
            <person name="Zhang W."/>
            <person name="Liu K."/>
        </authorList>
    </citation>
    <scope>NUCLEOTIDE SEQUENCE [LARGE SCALE GENOMIC DNA]</scope>
    <source>
        <strain evidence="5 6">248</strain>
    </source>
</reference>
<protein>
    <recommendedName>
        <fullName evidence="4">AAA+ ATPase domain-containing protein</fullName>
    </recommendedName>
</protein>
<evidence type="ECO:0000313" key="5">
    <source>
        <dbReference type="EMBL" id="EWC44547.1"/>
    </source>
</evidence>
<dbReference type="Proteomes" id="UP000024837">
    <property type="component" value="Unassembled WGS sequence"/>
</dbReference>
<dbReference type="InterPro" id="IPR003593">
    <property type="entry name" value="AAA+_ATPase"/>
</dbReference>
<dbReference type="OrthoDB" id="39734at2759"/>
<dbReference type="GO" id="GO:0016887">
    <property type="term" value="F:ATP hydrolysis activity"/>
    <property type="evidence" value="ECO:0007669"/>
    <property type="project" value="InterPro"/>
</dbReference>
<dbReference type="InterPro" id="IPR027417">
    <property type="entry name" value="P-loop_NTPase"/>
</dbReference>
<dbReference type="Gene3D" id="1.10.8.60">
    <property type="match status" value="1"/>
</dbReference>
<evidence type="ECO:0000256" key="1">
    <source>
        <dbReference type="ARBA" id="ARBA00022741"/>
    </source>
</evidence>
<evidence type="ECO:0000313" key="6">
    <source>
        <dbReference type="Proteomes" id="UP000024837"/>
    </source>
</evidence>
<gene>
    <name evidence="5" type="ORF">DRE_06719</name>
</gene>
<feature type="domain" description="AAA+ ATPase" evidence="4">
    <location>
        <begin position="548"/>
        <end position="686"/>
    </location>
</feature>
<dbReference type="InterPro" id="IPR051701">
    <property type="entry name" value="Mito_OM_Translocase_MSP1"/>
</dbReference>
<keyword evidence="6" id="KW-1185">Reference proteome</keyword>
<proteinExistence type="predicted"/>
<dbReference type="HOGENOM" id="CLU_358608_0_0_1"/>
<organism evidence="5 6">
    <name type="scientific">Drechslerella stenobrocha 248</name>
    <dbReference type="NCBI Taxonomy" id="1043628"/>
    <lineage>
        <taxon>Eukaryota</taxon>
        <taxon>Fungi</taxon>
        <taxon>Dikarya</taxon>
        <taxon>Ascomycota</taxon>
        <taxon>Pezizomycotina</taxon>
        <taxon>Orbiliomycetes</taxon>
        <taxon>Orbiliales</taxon>
        <taxon>Orbiliaceae</taxon>
        <taxon>Drechslerella</taxon>
    </lineage>
</organism>
<name>W7HWW0_9PEZI</name>
<evidence type="ECO:0000259" key="4">
    <source>
        <dbReference type="SMART" id="SM00382"/>
    </source>
</evidence>
<dbReference type="SUPFAM" id="SSF52540">
    <property type="entry name" value="P-loop containing nucleoside triphosphate hydrolases"/>
    <property type="match status" value="1"/>
</dbReference>
<feature type="compositionally biased region" description="Polar residues" evidence="3">
    <location>
        <begin position="81"/>
        <end position="90"/>
    </location>
</feature>
<evidence type="ECO:0000256" key="3">
    <source>
        <dbReference type="SAM" id="MobiDB-lite"/>
    </source>
</evidence>
<feature type="region of interest" description="Disordered" evidence="3">
    <location>
        <begin position="55"/>
        <end position="90"/>
    </location>
</feature>